<proteinExistence type="predicted"/>
<evidence type="ECO:0000313" key="3">
    <source>
        <dbReference type="Proteomes" id="UP000185511"/>
    </source>
</evidence>
<feature type="transmembrane region" description="Helical" evidence="1">
    <location>
        <begin position="25"/>
        <end position="47"/>
    </location>
</feature>
<protein>
    <submittedName>
        <fullName evidence="2">Uncharacterized protein</fullName>
    </submittedName>
</protein>
<sequence length="313" mass="34399">MGRRSRRRRASRRREAPAKPEWRRWWTWASVAMIPAVLTVGGVWLGAGISLNQAGEQEARAQQGANRFEDARLAAEPAVTARVRPVGVSPQTWVFPDVIDQATLERTYGRPQDDLVREFGARGAVLSDSDLVPVGNIYKTRSSFRVTLVGNRREPVRVVAARALVVEQAPPLDGTVLHETPQGMGDVENVFVDLDTPGGTLMYDDATGGSPRPWLDVRSVAVEQGEAVDLEISSLTSEHRYLWRLELTVDYGSTRGETIVVGADGTPDGEPFESNAWSPGKPGLDGMLAKEMFHYRGGIHHVYGDDWSWSAPG</sequence>
<name>A0AAC9LC14_9PSEU</name>
<accession>A0AAC9LC14</accession>
<keyword evidence="1" id="KW-0472">Membrane</keyword>
<keyword evidence="1" id="KW-1133">Transmembrane helix</keyword>
<organism evidence="2 3">
    <name type="scientific">Actinoalloteichus fjordicus</name>
    <dbReference type="NCBI Taxonomy" id="1612552"/>
    <lineage>
        <taxon>Bacteria</taxon>
        <taxon>Bacillati</taxon>
        <taxon>Actinomycetota</taxon>
        <taxon>Actinomycetes</taxon>
        <taxon>Pseudonocardiales</taxon>
        <taxon>Pseudonocardiaceae</taxon>
        <taxon>Actinoalloteichus</taxon>
    </lineage>
</organism>
<evidence type="ECO:0000313" key="2">
    <source>
        <dbReference type="EMBL" id="APU14821.1"/>
    </source>
</evidence>
<dbReference type="Proteomes" id="UP000185511">
    <property type="component" value="Chromosome"/>
</dbReference>
<evidence type="ECO:0000256" key="1">
    <source>
        <dbReference type="SAM" id="Phobius"/>
    </source>
</evidence>
<keyword evidence="3" id="KW-1185">Reference proteome</keyword>
<dbReference type="KEGG" id="acad:UA74_13815"/>
<dbReference type="EMBL" id="CP016076">
    <property type="protein sequence ID" value="APU14821.1"/>
    <property type="molecule type" value="Genomic_DNA"/>
</dbReference>
<dbReference type="AlphaFoldDB" id="A0AAC9LC14"/>
<keyword evidence="1" id="KW-0812">Transmembrane</keyword>
<reference evidence="3" key="1">
    <citation type="submission" date="2016-06" db="EMBL/GenBank/DDBJ databases">
        <title>Complete genome sequence of Actinoalloteichus fjordicus DSM 46855 (=ADI127-17), type strain of the new species Actinoalloteichus fjordicus.</title>
        <authorList>
            <person name="Ruckert C."/>
            <person name="Nouioui I."/>
            <person name="Willmese J."/>
            <person name="van Wezel G."/>
            <person name="Klenk H.-P."/>
            <person name="Kalinowski J."/>
            <person name="Zotchev S.B."/>
        </authorList>
    </citation>
    <scope>NUCLEOTIDE SEQUENCE [LARGE SCALE GENOMIC DNA]</scope>
    <source>
        <strain evidence="3">ADI127-7</strain>
    </source>
</reference>
<gene>
    <name evidence="2" type="ORF">UA74_13815</name>
</gene>